<evidence type="ECO:0000313" key="2">
    <source>
        <dbReference type="Proteomes" id="UP000297245"/>
    </source>
</evidence>
<dbReference type="EMBL" id="ML181719">
    <property type="protein sequence ID" value="THU75663.1"/>
    <property type="molecule type" value="Genomic_DNA"/>
</dbReference>
<proteinExistence type="predicted"/>
<dbReference type="Proteomes" id="UP000297245">
    <property type="component" value="Unassembled WGS sequence"/>
</dbReference>
<dbReference type="OrthoDB" id="1044435at2759"/>
<dbReference type="AlphaFoldDB" id="A0A4S8KJR6"/>
<protein>
    <submittedName>
        <fullName evidence="1">Uncharacterized protein</fullName>
    </submittedName>
</protein>
<sequence length="75" mass="9002">MNAVSSEPWELEDFIRDRLDDWIELFEWSWSECQYWLRQAQNFRSGSSIVQVDSEANSDIASSKDKRVSRLIEWE</sequence>
<reference evidence="1 2" key="1">
    <citation type="journal article" date="2019" name="Nat. Ecol. Evol.">
        <title>Megaphylogeny resolves global patterns of mushroom evolution.</title>
        <authorList>
            <person name="Varga T."/>
            <person name="Krizsan K."/>
            <person name="Foldi C."/>
            <person name="Dima B."/>
            <person name="Sanchez-Garcia M."/>
            <person name="Sanchez-Ramirez S."/>
            <person name="Szollosi G.J."/>
            <person name="Szarkandi J.G."/>
            <person name="Papp V."/>
            <person name="Albert L."/>
            <person name="Andreopoulos W."/>
            <person name="Angelini C."/>
            <person name="Antonin V."/>
            <person name="Barry K.W."/>
            <person name="Bougher N.L."/>
            <person name="Buchanan P."/>
            <person name="Buyck B."/>
            <person name="Bense V."/>
            <person name="Catcheside P."/>
            <person name="Chovatia M."/>
            <person name="Cooper J."/>
            <person name="Damon W."/>
            <person name="Desjardin D."/>
            <person name="Finy P."/>
            <person name="Geml J."/>
            <person name="Haridas S."/>
            <person name="Hughes K."/>
            <person name="Justo A."/>
            <person name="Karasinski D."/>
            <person name="Kautmanova I."/>
            <person name="Kiss B."/>
            <person name="Kocsube S."/>
            <person name="Kotiranta H."/>
            <person name="LaButti K.M."/>
            <person name="Lechner B.E."/>
            <person name="Liimatainen K."/>
            <person name="Lipzen A."/>
            <person name="Lukacs Z."/>
            <person name="Mihaltcheva S."/>
            <person name="Morgado L.N."/>
            <person name="Niskanen T."/>
            <person name="Noordeloos M.E."/>
            <person name="Ohm R.A."/>
            <person name="Ortiz-Santana B."/>
            <person name="Ovrebo C."/>
            <person name="Racz N."/>
            <person name="Riley R."/>
            <person name="Savchenko A."/>
            <person name="Shiryaev A."/>
            <person name="Soop K."/>
            <person name="Spirin V."/>
            <person name="Szebenyi C."/>
            <person name="Tomsovsky M."/>
            <person name="Tulloss R.E."/>
            <person name="Uehling J."/>
            <person name="Grigoriev I.V."/>
            <person name="Vagvolgyi C."/>
            <person name="Papp T."/>
            <person name="Martin F.M."/>
            <person name="Miettinen O."/>
            <person name="Hibbett D.S."/>
            <person name="Nagy L.G."/>
        </authorList>
    </citation>
    <scope>NUCLEOTIDE SEQUENCE [LARGE SCALE GENOMIC DNA]</scope>
    <source>
        <strain evidence="1 2">CBS 962.96</strain>
    </source>
</reference>
<name>A0A4S8KJR6_DENBC</name>
<accession>A0A4S8KJR6</accession>
<gene>
    <name evidence="1" type="ORF">K435DRAFT_880389</name>
</gene>
<organism evidence="1 2">
    <name type="scientific">Dendrothele bispora (strain CBS 962.96)</name>
    <dbReference type="NCBI Taxonomy" id="1314807"/>
    <lineage>
        <taxon>Eukaryota</taxon>
        <taxon>Fungi</taxon>
        <taxon>Dikarya</taxon>
        <taxon>Basidiomycota</taxon>
        <taxon>Agaricomycotina</taxon>
        <taxon>Agaricomycetes</taxon>
        <taxon>Agaricomycetidae</taxon>
        <taxon>Agaricales</taxon>
        <taxon>Agaricales incertae sedis</taxon>
        <taxon>Dendrothele</taxon>
    </lineage>
</organism>
<evidence type="ECO:0000313" key="1">
    <source>
        <dbReference type="EMBL" id="THU75663.1"/>
    </source>
</evidence>
<keyword evidence="2" id="KW-1185">Reference proteome</keyword>